<dbReference type="InterPro" id="IPR029064">
    <property type="entry name" value="Ribosomal_eL30-like_sf"/>
</dbReference>
<dbReference type="Gene3D" id="3.40.1280.10">
    <property type="match status" value="1"/>
</dbReference>
<dbReference type="GO" id="GO:0005829">
    <property type="term" value="C:cytosol"/>
    <property type="evidence" value="ECO:0007669"/>
    <property type="project" value="TreeGrafter"/>
</dbReference>
<comment type="similarity">
    <text evidence="1">Belongs to the class IV-like SAM-binding methyltransferase superfamily. RNA methyltransferase TrmH family.</text>
</comment>
<dbReference type="RefSeq" id="WP_160625639.1">
    <property type="nucleotide sequence ID" value="NZ_WUUQ01000004.1"/>
</dbReference>
<reference evidence="5 6" key="2">
    <citation type="submission" date="2020-01" db="EMBL/GenBank/DDBJ databases">
        <title>Clostridiaceae sp. nov. isolated from the gut of human by culturomics.</title>
        <authorList>
            <person name="Chang Y."/>
        </authorList>
    </citation>
    <scope>NUCLEOTIDE SEQUENCE [LARGE SCALE GENOMIC DNA]</scope>
    <source>
        <strain evidence="5 6">DONG20-135</strain>
    </source>
</reference>
<comment type="caution">
    <text evidence="5">The sequence shown here is derived from an EMBL/GenBank/DDBJ whole genome shotgun (WGS) entry which is preliminary data.</text>
</comment>
<dbReference type="Proteomes" id="UP000434036">
    <property type="component" value="Unassembled WGS sequence"/>
</dbReference>
<dbReference type="GO" id="GO:0008173">
    <property type="term" value="F:RNA methyltransferase activity"/>
    <property type="evidence" value="ECO:0007669"/>
    <property type="project" value="InterPro"/>
</dbReference>
<dbReference type="GO" id="GO:0006396">
    <property type="term" value="P:RNA processing"/>
    <property type="evidence" value="ECO:0007669"/>
    <property type="project" value="InterPro"/>
</dbReference>
<evidence type="ECO:0000313" key="5">
    <source>
        <dbReference type="EMBL" id="MXQ74247.1"/>
    </source>
</evidence>
<accession>A0A6N8UG54</accession>
<dbReference type="InterPro" id="IPR029026">
    <property type="entry name" value="tRNA_m1G_MTases_N"/>
</dbReference>
<organism evidence="5 6">
    <name type="scientific">Copranaerobaculum intestinale</name>
    <dbReference type="NCBI Taxonomy" id="2692629"/>
    <lineage>
        <taxon>Bacteria</taxon>
        <taxon>Bacillati</taxon>
        <taxon>Bacillota</taxon>
        <taxon>Erysipelotrichia</taxon>
        <taxon>Erysipelotrichales</taxon>
        <taxon>Erysipelotrichaceae</taxon>
        <taxon>Copranaerobaculum</taxon>
    </lineage>
</organism>
<dbReference type="InterPro" id="IPR013123">
    <property type="entry name" value="SpoU_subst-bd"/>
</dbReference>
<dbReference type="GO" id="GO:0003723">
    <property type="term" value="F:RNA binding"/>
    <property type="evidence" value="ECO:0007669"/>
    <property type="project" value="InterPro"/>
</dbReference>
<proteinExistence type="inferred from homology"/>
<keyword evidence="2 5" id="KW-0489">Methyltransferase</keyword>
<dbReference type="InterPro" id="IPR004441">
    <property type="entry name" value="rRNA_MeTrfase_TrmH"/>
</dbReference>
<protein>
    <submittedName>
        <fullName evidence="5">RNA methyltransferase</fullName>
    </submittedName>
</protein>
<dbReference type="Pfam" id="PF00588">
    <property type="entry name" value="SpoU_methylase"/>
    <property type="match status" value="1"/>
</dbReference>
<dbReference type="InterPro" id="IPR029028">
    <property type="entry name" value="Alpha/beta_knot_MTases"/>
</dbReference>
<evidence type="ECO:0000313" key="6">
    <source>
        <dbReference type="Proteomes" id="UP000434036"/>
    </source>
</evidence>
<dbReference type="Pfam" id="PF08032">
    <property type="entry name" value="SpoU_sub_bind"/>
    <property type="match status" value="1"/>
</dbReference>
<dbReference type="SUPFAM" id="SSF55315">
    <property type="entry name" value="L30e-like"/>
    <property type="match status" value="1"/>
</dbReference>
<evidence type="ECO:0000259" key="4">
    <source>
        <dbReference type="SMART" id="SM00967"/>
    </source>
</evidence>
<dbReference type="PANTHER" id="PTHR46429:SF1">
    <property type="entry name" value="23S RRNA (GUANOSINE-2'-O-)-METHYLTRANSFERASE RLMB"/>
    <property type="match status" value="1"/>
</dbReference>
<dbReference type="SUPFAM" id="SSF75217">
    <property type="entry name" value="alpha/beta knot"/>
    <property type="match status" value="1"/>
</dbReference>
<keyword evidence="3 5" id="KW-0808">Transferase</keyword>
<gene>
    <name evidence="5" type="ORF">GSF08_09910</name>
</gene>
<dbReference type="CDD" id="cd18103">
    <property type="entry name" value="SpoU-like_RlmB"/>
    <property type="match status" value="1"/>
</dbReference>
<feature type="domain" description="RNA 2-O ribose methyltransferase substrate binding" evidence="4">
    <location>
        <begin position="7"/>
        <end position="83"/>
    </location>
</feature>
<name>A0A6N8UG54_9FIRM</name>
<sequence>MENNEYILEGNISVKAAIINAFRSVSAIYVDPEKKDKDTFYILREANQRGIKIVYRSRAEIDAMASGRTHGGMLAKVGERTFQSLDDFLSKDTVYLAMIEGIEDPFNFGYLLRTFYAAGVDAVILPKRNWTTAADVVTRASAGASEAIPLIITEDTEEILGQLKQADIPLYCAERKNACSLYDIEFPRRLCIAIGGEMRGLSKAVRAAADQNIYIPYGRDARNALNAAAAAAIFSFEVLRQQIKKTCDQ</sequence>
<dbReference type="AlphaFoldDB" id="A0A6N8UG54"/>
<dbReference type="GO" id="GO:0032259">
    <property type="term" value="P:methylation"/>
    <property type="evidence" value="ECO:0007669"/>
    <property type="project" value="UniProtKB-KW"/>
</dbReference>
<reference evidence="5 6" key="1">
    <citation type="submission" date="2019-12" db="EMBL/GenBank/DDBJ databases">
        <authorList>
            <person name="Yang R."/>
        </authorList>
    </citation>
    <scope>NUCLEOTIDE SEQUENCE [LARGE SCALE GENOMIC DNA]</scope>
    <source>
        <strain evidence="5 6">DONG20-135</strain>
    </source>
</reference>
<evidence type="ECO:0000256" key="3">
    <source>
        <dbReference type="ARBA" id="ARBA00022679"/>
    </source>
</evidence>
<dbReference type="PANTHER" id="PTHR46429">
    <property type="entry name" value="23S RRNA (GUANOSINE-2'-O-)-METHYLTRANSFERASE RLMB"/>
    <property type="match status" value="1"/>
</dbReference>
<keyword evidence="6" id="KW-1185">Reference proteome</keyword>
<dbReference type="Gene3D" id="3.30.1330.30">
    <property type="match status" value="1"/>
</dbReference>
<evidence type="ECO:0000256" key="2">
    <source>
        <dbReference type="ARBA" id="ARBA00022603"/>
    </source>
</evidence>
<evidence type="ECO:0000256" key="1">
    <source>
        <dbReference type="ARBA" id="ARBA00007228"/>
    </source>
</evidence>
<dbReference type="InterPro" id="IPR001537">
    <property type="entry name" value="SpoU_MeTrfase"/>
</dbReference>
<dbReference type="SMART" id="SM00967">
    <property type="entry name" value="SpoU_sub_bind"/>
    <property type="match status" value="1"/>
</dbReference>
<dbReference type="EMBL" id="WUUQ01000004">
    <property type="protein sequence ID" value="MXQ74247.1"/>
    <property type="molecule type" value="Genomic_DNA"/>
</dbReference>